<dbReference type="EMBL" id="REGN01001337">
    <property type="protein sequence ID" value="RNA35341.1"/>
    <property type="molecule type" value="Genomic_DNA"/>
</dbReference>
<evidence type="ECO:0000313" key="2">
    <source>
        <dbReference type="Proteomes" id="UP000276133"/>
    </source>
</evidence>
<evidence type="ECO:0000313" key="1">
    <source>
        <dbReference type="EMBL" id="RNA35341.1"/>
    </source>
</evidence>
<dbReference type="OrthoDB" id="10043445at2759"/>
<proteinExistence type="predicted"/>
<name>A0A3M7SHX3_BRAPC</name>
<comment type="caution">
    <text evidence="1">The sequence shown here is derived from an EMBL/GenBank/DDBJ whole genome shotgun (WGS) entry which is preliminary data.</text>
</comment>
<dbReference type="AlphaFoldDB" id="A0A3M7SHX3"/>
<sequence>MTKIKSSKEAALRIRKGSKDLYNSTTFDLKDNISQRQAAKKFDLSQQMVSKLLKKLQITPRKKMKIPDLAETQKKMMNPISLSVMVKSMEIIYFTQITLLQHQQVQNIPQLRNLSRNYVFDWSFHTSYEKVDLQSTKLSI</sequence>
<organism evidence="1 2">
    <name type="scientific">Brachionus plicatilis</name>
    <name type="common">Marine rotifer</name>
    <name type="synonym">Brachionus muelleri</name>
    <dbReference type="NCBI Taxonomy" id="10195"/>
    <lineage>
        <taxon>Eukaryota</taxon>
        <taxon>Metazoa</taxon>
        <taxon>Spiralia</taxon>
        <taxon>Gnathifera</taxon>
        <taxon>Rotifera</taxon>
        <taxon>Eurotatoria</taxon>
        <taxon>Monogononta</taxon>
        <taxon>Pseudotrocha</taxon>
        <taxon>Ploima</taxon>
        <taxon>Brachionidae</taxon>
        <taxon>Brachionus</taxon>
    </lineage>
</organism>
<dbReference type="Proteomes" id="UP000276133">
    <property type="component" value="Unassembled WGS sequence"/>
</dbReference>
<protein>
    <submittedName>
        <fullName evidence="1">Uncharacterized protein</fullName>
    </submittedName>
</protein>
<reference evidence="1 2" key="1">
    <citation type="journal article" date="2018" name="Sci. Rep.">
        <title>Genomic signatures of local adaptation to the degree of environmental predictability in rotifers.</title>
        <authorList>
            <person name="Franch-Gras L."/>
            <person name="Hahn C."/>
            <person name="Garcia-Roger E.M."/>
            <person name="Carmona M.J."/>
            <person name="Serra M."/>
            <person name="Gomez A."/>
        </authorList>
    </citation>
    <scope>NUCLEOTIDE SEQUENCE [LARGE SCALE GENOMIC DNA]</scope>
    <source>
        <strain evidence="1">HYR1</strain>
    </source>
</reference>
<accession>A0A3M7SHX3</accession>
<keyword evidence="2" id="KW-1185">Reference proteome</keyword>
<gene>
    <name evidence="1" type="ORF">BpHYR1_000312</name>
</gene>